<organism evidence="1 2">
    <name type="scientific">Lasiodiplodia mahajangana</name>
    <dbReference type="NCBI Taxonomy" id="1108764"/>
    <lineage>
        <taxon>Eukaryota</taxon>
        <taxon>Fungi</taxon>
        <taxon>Dikarya</taxon>
        <taxon>Ascomycota</taxon>
        <taxon>Pezizomycotina</taxon>
        <taxon>Dothideomycetes</taxon>
        <taxon>Dothideomycetes incertae sedis</taxon>
        <taxon>Botryosphaeriales</taxon>
        <taxon>Botryosphaeriaceae</taxon>
        <taxon>Lasiodiplodia</taxon>
    </lineage>
</organism>
<evidence type="ECO:0000313" key="1">
    <source>
        <dbReference type="EMBL" id="KAJ8125041.1"/>
    </source>
</evidence>
<dbReference type="EMBL" id="JAPUUL010002602">
    <property type="protein sequence ID" value="KAJ8125041.1"/>
    <property type="molecule type" value="Genomic_DNA"/>
</dbReference>
<comment type="caution">
    <text evidence="1">The sequence shown here is derived from an EMBL/GenBank/DDBJ whole genome shotgun (WGS) entry which is preliminary data.</text>
</comment>
<name>A0ACC2JC89_9PEZI</name>
<evidence type="ECO:0000313" key="2">
    <source>
        <dbReference type="Proteomes" id="UP001153332"/>
    </source>
</evidence>
<gene>
    <name evidence="1" type="ORF">O1611_g8597</name>
</gene>
<keyword evidence="2" id="KW-1185">Reference proteome</keyword>
<sequence>MKGPFNLGGLSRIIAFIAVAWIVAITTLNYTVVAVGIIAIGATAAWILWARRWFTGPAAEVTEAMRLGVDLTEPRVEENESEKGVKTTGATAESSD</sequence>
<accession>A0ACC2JC89</accession>
<dbReference type="Proteomes" id="UP001153332">
    <property type="component" value="Unassembled WGS sequence"/>
</dbReference>
<reference evidence="1" key="1">
    <citation type="submission" date="2022-12" db="EMBL/GenBank/DDBJ databases">
        <title>Genome Sequence of Lasiodiplodia mahajangana.</title>
        <authorList>
            <person name="Buettner E."/>
        </authorList>
    </citation>
    <scope>NUCLEOTIDE SEQUENCE</scope>
    <source>
        <strain evidence="1">VT137</strain>
    </source>
</reference>
<proteinExistence type="predicted"/>
<protein>
    <submittedName>
        <fullName evidence="1">Uncharacterized protein</fullName>
    </submittedName>
</protein>